<name>A0A2U1ZX79_9MICO</name>
<gene>
    <name evidence="1" type="ORF">C8046_13985</name>
</gene>
<reference evidence="1 2" key="1">
    <citation type="submission" date="2018-03" db="EMBL/GenBank/DDBJ databases">
        <title>Genome assembly of novel Miniimonas species PCH200.</title>
        <authorList>
            <person name="Thakur V."/>
            <person name="Kumar V."/>
            <person name="Singh D."/>
        </authorList>
    </citation>
    <scope>NUCLEOTIDE SEQUENCE [LARGE SCALE GENOMIC DNA]</scope>
    <source>
        <strain evidence="1 2">PCH200</strain>
    </source>
</reference>
<evidence type="ECO:0008006" key="3">
    <source>
        <dbReference type="Google" id="ProtNLM"/>
    </source>
</evidence>
<proteinExistence type="predicted"/>
<evidence type="ECO:0000313" key="2">
    <source>
        <dbReference type="Proteomes" id="UP000245166"/>
    </source>
</evidence>
<keyword evidence="2" id="KW-1185">Reference proteome</keyword>
<protein>
    <recommendedName>
        <fullName evidence="3">DUF4352 domain-containing protein</fullName>
    </recommendedName>
</protein>
<sequence length="203" mass="21649">MRLTPAAWASAAGLTAVALLLGQHAVSRPEVATGTSILRADAGQELVVSGARVVVLEARSTDQVLVEGEVDYSLESDGSDESSDEGDGLVPLTTTGRWLVLRVAVAGENAPTDQVSYVWVDDEGVRYQLSERVDRDIDDAQPGEWWHEDITFEVPAEAADGGTLRVEPEGVSREVPMQVGDIRVADVERVESVEPAALSPGRS</sequence>
<dbReference type="Proteomes" id="UP000245166">
    <property type="component" value="Unassembled WGS sequence"/>
</dbReference>
<dbReference type="EMBL" id="PYHR01000002">
    <property type="protein sequence ID" value="PWD51588.1"/>
    <property type="molecule type" value="Genomic_DNA"/>
</dbReference>
<accession>A0A2U1ZX79</accession>
<comment type="caution">
    <text evidence="1">The sequence shown here is derived from an EMBL/GenBank/DDBJ whole genome shotgun (WGS) entry which is preliminary data.</text>
</comment>
<organism evidence="1 2">
    <name type="scientific">Serinibacter arcticus</name>
    <dbReference type="NCBI Taxonomy" id="1655435"/>
    <lineage>
        <taxon>Bacteria</taxon>
        <taxon>Bacillati</taxon>
        <taxon>Actinomycetota</taxon>
        <taxon>Actinomycetes</taxon>
        <taxon>Micrococcales</taxon>
        <taxon>Beutenbergiaceae</taxon>
        <taxon>Serinibacter</taxon>
    </lineage>
</organism>
<evidence type="ECO:0000313" key="1">
    <source>
        <dbReference type="EMBL" id="PWD51588.1"/>
    </source>
</evidence>
<dbReference type="AlphaFoldDB" id="A0A2U1ZX79"/>